<dbReference type="Pfam" id="PF24969">
    <property type="entry name" value="LRR_15"/>
    <property type="match status" value="1"/>
</dbReference>
<reference evidence="2 3" key="1">
    <citation type="journal article" date="2016" name="Nat. Commun.">
        <title>Ectomycorrhizal ecology is imprinted in the genome of the dominant symbiotic fungus Cenococcum geophilum.</title>
        <authorList>
            <consortium name="DOE Joint Genome Institute"/>
            <person name="Peter M."/>
            <person name="Kohler A."/>
            <person name="Ohm R.A."/>
            <person name="Kuo A."/>
            <person name="Krutzmann J."/>
            <person name="Morin E."/>
            <person name="Arend M."/>
            <person name="Barry K.W."/>
            <person name="Binder M."/>
            <person name="Choi C."/>
            <person name="Clum A."/>
            <person name="Copeland A."/>
            <person name="Grisel N."/>
            <person name="Haridas S."/>
            <person name="Kipfer T."/>
            <person name="LaButti K."/>
            <person name="Lindquist E."/>
            <person name="Lipzen A."/>
            <person name="Maire R."/>
            <person name="Meier B."/>
            <person name="Mihaltcheva S."/>
            <person name="Molinier V."/>
            <person name="Murat C."/>
            <person name="Poggeler S."/>
            <person name="Quandt C.A."/>
            <person name="Sperisen C."/>
            <person name="Tritt A."/>
            <person name="Tisserant E."/>
            <person name="Crous P.W."/>
            <person name="Henrissat B."/>
            <person name="Nehls U."/>
            <person name="Egli S."/>
            <person name="Spatafora J.W."/>
            <person name="Grigoriev I.V."/>
            <person name="Martin F.M."/>
        </authorList>
    </citation>
    <scope>NUCLEOTIDE SEQUENCE [LARGE SCALE GENOMIC DNA]</scope>
    <source>
        <strain evidence="2 3">CBS 207.34</strain>
    </source>
</reference>
<evidence type="ECO:0000313" key="3">
    <source>
        <dbReference type="Proteomes" id="UP000250140"/>
    </source>
</evidence>
<feature type="domain" description="Leucine-rich repeat" evidence="1">
    <location>
        <begin position="90"/>
        <end position="193"/>
    </location>
</feature>
<dbReference type="AlphaFoldDB" id="A0A8E2EX85"/>
<dbReference type="EMBL" id="KV750069">
    <property type="protein sequence ID" value="OCL06456.1"/>
    <property type="molecule type" value="Genomic_DNA"/>
</dbReference>
<keyword evidence="3" id="KW-1185">Reference proteome</keyword>
<gene>
    <name evidence="2" type="ORF">AOQ84DRAFT_76279</name>
</gene>
<dbReference type="SUPFAM" id="SSF52058">
    <property type="entry name" value="L domain-like"/>
    <property type="match status" value="1"/>
</dbReference>
<accession>A0A8E2EX85</accession>
<organism evidence="2 3">
    <name type="scientific">Glonium stellatum</name>
    <dbReference type="NCBI Taxonomy" id="574774"/>
    <lineage>
        <taxon>Eukaryota</taxon>
        <taxon>Fungi</taxon>
        <taxon>Dikarya</taxon>
        <taxon>Ascomycota</taxon>
        <taxon>Pezizomycotina</taxon>
        <taxon>Dothideomycetes</taxon>
        <taxon>Pleosporomycetidae</taxon>
        <taxon>Gloniales</taxon>
        <taxon>Gloniaceae</taxon>
        <taxon>Glonium</taxon>
    </lineage>
</organism>
<proteinExistence type="predicted"/>
<dbReference type="InterPro" id="IPR056867">
    <property type="entry name" value="LRR_15"/>
</dbReference>
<dbReference type="OrthoDB" id="3750626at2759"/>
<evidence type="ECO:0000313" key="2">
    <source>
        <dbReference type="EMBL" id="OCL06456.1"/>
    </source>
</evidence>
<dbReference type="Proteomes" id="UP000250140">
    <property type="component" value="Unassembled WGS sequence"/>
</dbReference>
<evidence type="ECO:0000259" key="1">
    <source>
        <dbReference type="Pfam" id="PF24969"/>
    </source>
</evidence>
<protein>
    <recommendedName>
        <fullName evidence="1">Leucine-rich repeat domain-containing protein</fullName>
    </recommendedName>
</protein>
<sequence>MRCLIIDSISNIFCFLGTGFRRNRNMIEELPDELLLKIAFFLQDKIGNHHTDDLLALCKVSRALARTAQEVLFQNCYIGGTYSPKRLGLFLRTILDRPDLARKIRKLEIPITKHYAWTRLHPSCVNRDGTTTDMVALLSSCVRDLKLPAYDYMEHTWLRQLKHRAKDSHIAVVTLILVRVPKLRNLHLILGEYLEMPPLFVQLCSMYPSLMLGALEDIRITHGRDILSLRQGGMPPLLRLPSLRSVRMEDTSELTVHAWDINNRHMEIPAITIPAITSLTLRGSVYQSFYGQVLRCFTALRSFTCHFGSDFGIENVIPALWNQQNTLETFRISTNSYCRNRRPIGPFTIFTRLKTLRIAQGLLLGVEDAPPPLLIDILPRSLERLELDTTWIRESHTRLVEAIPGLASQLGQIYFHKVSLANLDVLIKCDCIPLEMLTRTGNDLWAAS</sequence>
<name>A0A8E2EX85_9PEZI</name>